<dbReference type="Proteomes" id="UP000286097">
    <property type="component" value="Unassembled WGS sequence"/>
</dbReference>
<sequence>MREDFAQYVSFVDACLRAIESARDDHLILDPFAEPLTRQIAPKLVPRFKAETYRPEDFMALRSRYLDEAILHRNPNIQQVVILGAGLDTRAFRLGSLRGCHVFEIDQSVQLFAHKSAVLNELDPELIAERHNCIVANLNDFNWEENLLSSRFNPDIPTFWAMEGLTMYLTRASNLALLKTIDILSAPGSEIWADMMGEALVTGNELGLFTELSQLCESEVGETLFIYGENDVLEGVFSELSWEMEVKAALANQGTHFGREWVPMRSRWDNTPVAFTFVLAKKPLQICRNQISLIQMQRSIIIYH</sequence>
<proteinExistence type="inferred from homology"/>
<dbReference type="InterPro" id="IPR011610">
    <property type="entry name" value="SAM_mthyl_Trfase_ML2640-like"/>
</dbReference>
<gene>
    <name evidence="4" type="ORF">DD237_003813</name>
</gene>
<evidence type="ECO:0000256" key="3">
    <source>
        <dbReference type="ARBA" id="ARBA00022679"/>
    </source>
</evidence>
<comment type="similarity">
    <text evidence="1">Belongs to the UPF0677 family.</text>
</comment>
<dbReference type="Pfam" id="PF04072">
    <property type="entry name" value="LCM"/>
    <property type="match status" value="1"/>
</dbReference>
<dbReference type="EMBL" id="QKXF01000120">
    <property type="protein sequence ID" value="RQM16372.1"/>
    <property type="molecule type" value="Genomic_DNA"/>
</dbReference>
<comment type="caution">
    <text evidence="4">The sequence shown here is derived from an EMBL/GenBank/DDBJ whole genome shotgun (WGS) entry which is preliminary data.</text>
</comment>
<reference evidence="4 5" key="1">
    <citation type="submission" date="2018-06" db="EMBL/GenBank/DDBJ databases">
        <title>Comparative genomics of downy mildews reveals potential adaptations to biotrophy.</title>
        <authorList>
            <person name="Fletcher K."/>
            <person name="Klosterman S.J."/>
            <person name="Derevnina L."/>
            <person name="Martin F."/>
            <person name="Koike S."/>
            <person name="Reyes Chin-Wo S."/>
            <person name="Mou B."/>
            <person name="Michelmore R."/>
        </authorList>
    </citation>
    <scope>NUCLEOTIDE SEQUENCE [LARGE SCALE GENOMIC DNA]</scope>
    <source>
        <strain evidence="4 5">R13</strain>
    </source>
</reference>
<dbReference type="InterPro" id="IPR029063">
    <property type="entry name" value="SAM-dependent_MTases_sf"/>
</dbReference>
<dbReference type="PANTHER" id="PTHR43619:SF2">
    <property type="entry name" value="S-ADENOSYL-L-METHIONINE-DEPENDENT METHYLTRANSFERASES SUPERFAMILY PROTEIN"/>
    <property type="match status" value="1"/>
</dbReference>
<dbReference type="InterPro" id="IPR007213">
    <property type="entry name" value="Ppm1/Ppm2/Tcmp"/>
</dbReference>
<dbReference type="VEuPathDB" id="FungiDB:DD237_003813"/>
<evidence type="ECO:0000256" key="2">
    <source>
        <dbReference type="ARBA" id="ARBA00022603"/>
    </source>
</evidence>
<dbReference type="NCBIfam" id="TIGR00027">
    <property type="entry name" value="mthyl_TIGR00027"/>
    <property type="match status" value="1"/>
</dbReference>
<evidence type="ECO:0000256" key="1">
    <source>
        <dbReference type="ARBA" id="ARBA00008138"/>
    </source>
</evidence>
<dbReference type="AlphaFoldDB" id="A0A3R7W667"/>
<dbReference type="GO" id="GO:0008168">
    <property type="term" value="F:methyltransferase activity"/>
    <property type="evidence" value="ECO:0007669"/>
    <property type="project" value="UniProtKB-KW"/>
</dbReference>
<evidence type="ECO:0000313" key="4">
    <source>
        <dbReference type="EMBL" id="RQM16372.1"/>
    </source>
</evidence>
<organism evidence="4 5">
    <name type="scientific">Peronospora effusa</name>
    <dbReference type="NCBI Taxonomy" id="542832"/>
    <lineage>
        <taxon>Eukaryota</taxon>
        <taxon>Sar</taxon>
        <taxon>Stramenopiles</taxon>
        <taxon>Oomycota</taxon>
        <taxon>Peronosporomycetes</taxon>
        <taxon>Peronosporales</taxon>
        <taxon>Peronosporaceae</taxon>
        <taxon>Peronospora</taxon>
    </lineage>
</organism>
<name>A0A3R7W667_9STRA</name>
<dbReference type="Gene3D" id="3.40.50.150">
    <property type="entry name" value="Vaccinia Virus protein VP39"/>
    <property type="match status" value="1"/>
</dbReference>
<evidence type="ECO:0008006" key="6">
    <source>
        <dbReference type="Google" id="ProtNLM"/>
    </source>
</evidence>
<protein>
    <recommendedName>
        <fullName evidence="6">S-adenosyl-L-methionine-dependent methyltransferase</fullName>
    </recommendedName>
</protein>
<keyword evidence="3" id="KW-0808">Transferase</keyword>
<dbReference type="OrthoDB" id="203237at2759"/>
<keyword evidence="2" id="KW-0489">Methyltransferase</keyword>
<accession>A0A3R7W667</accession>
<dbReference type="SUPFAM" id="SSF53335">
    <property type="entry name" value="S-adenosyl-L-methionine-dependent methyltransferases"/>
    <property type="match status" value="1"/>
</dbReference>
<dbReference type="PANTHER" id="PTHR43619">
    <property type="entry name" value="S-ADENOSYL-L-METHIONINE-DEPENDENT METHYLTRANSFERASE YKTD-RELATED"/>
    <property type="match status" value="1"/>
</dbReference>
<evidence type="ECO:0000313" key="5">
    <source>
        <dbReference type="Proteomes" id="UP000286097"/>
    </source>
</evidence>
<dbReference type="GO" id="GO:0032259">
    <property type="term" value="P:methylation"/>
    <property type="evidence" value="ECO:0007669"/>
    <property type="project" value="UniProtKB-KW"/>
</dbReference>